<feature type="domain" description="Activator of Hsp90 ATPase homologue 1/2-like C-terminal" evidence="2">
    <location>
        <begin position="35"/>
        <end position="150"/>
    </location>
</feature>
<dbReference type="CDD" id="cd08899">
    <property type="entry name" value="SRPBCC_CalC_Aha1-like_6"/>
    <property type="match status" value="1"/>
</dbReference>
<dbReference type="Gene3D" id="3.30.530.20">
    <property type="match status" value="1"/>
</dbReference>
<evidence type="ECO:0000313" key="4">
    <source>
        <dbReference type="Proteomes" id="UP000616724"/>
    </source>
</evidence>
<evidence type="ECO:0000259" key="2">
    <source>
        <dbReference type="Pfam" id="PF08327"/>
    </source>
</evidence>
<protein>
    <submittedName>
        <fullName evidence="3">Activator of HSP90 ATPase</fullName>
    </submittedName>
</protein>
<dbReference type="SUPFAM" id="SSF55961">
    <property type="entry name" value="Bet v1-like"/>
    <property type="match status" value="1"/>
</dbReference>
<dbReference type="InterPro" id="IPR013538">
    <property type="entry name" value="ASHA1/2-like_C"/>
</dbReference>
<dbReference type="EMBL" id="BOOH01000052">
    <property type="protein sequence ID" value="GIH79888.1"/>
    <property type="molecule type" value="Genomic_DNA"/>
</dbReference>
<proteinExistence type="inferred from homology"/>
<evidence type="ECO:0000256" key="1">
    <source>
        <dbReference type="ARBA" id="ARBA00006817"/>
    </source>
</evidence>
<gene>
    <name evidence="3" type="ORF">Plo01_63170</name>
</gene>
<sequence length="217" mass="23548">MIDVTHQINAARRKVGTRVLEAGEARTVTISRTYDAPVDDVWDACTNPERIPRWFLPVSGELRLGGRYQIEGNAGGKIERCDPPTGFSATWEYGDEVSWIEVLLTPGSEGGTLLVLEHIAHVDDTRWAEFGPGAVGVGWDLMILGLDGYLSASESRVTPQEAEAWSLSEEGRRFAALSSRRWCEANIAAGADEAAARAAGERVTAFYTTVPDEPPGS</sequence>
<reference evidence="3 4" key="1">
    <citation type="submission" date="2021-01" db="EMBL/GenBank/DDBJ databases">
        <title>Whole genome shotgun sequence of Planobispora longispora NBRC 13918.</title>
        <authorList>
            <person name="Komaki H."/>
            <person name="Tamura T."/>
        </authorList>
    </citation>
    <scope>NUCLEOTIDE SEQUENCE [LARGE SCALE GENOMIC DNA]</scope>
    <source>
        <strain evidence="3 4">NBRC 13918</strain>
    </source>
</reference>
<dbReference type="InterPro" id="IPR023393">
    <property type="entry name" value="START-like_dom_sf"/>
</dbReference>
<comment type="caution">
    <text evidence="3">The sequence shown here is derived from an EMBL/GenBank/DDBJ whole genome shotgun (WGS) entry which is preliminary data.</text>
</comment>
<dbReference type="Pfam" id="PF08327">
    <property type="entry name" value="AHSA1"/>
    <property type="match status" value="1"/>
</dbReference>
<dbReference type="Proteomes" id="UP000616724">
    <property type="component" value="Unassembled WGS sequence"/>
</dbReference>
<comment type="similarity">
    <text evidence="1">Belongs to the AHA1 family.</text>
</comment>
<organism evidence="3 4">
    <name type="scientific">Planobispora longispora</name>
    <dbReference type="NCBI Taxonomy" id="28887"/>
    <lineage>
        <taxon>Bacteria</taxon>
        <taxon>Bacillati</taxon>
        <taxon>Actinomycetota</taxon>
        <taxon>Actinomycetes</taxon>
        <taxon>Streptosporangiales</taxon>
        <taxon>Streptosporangiaceae</taxon>
        <taxon>Planobispora</taxon>
    </lineage>
</organism>
<name>A0A8J3RXD9_9ACTN</name>
<evidence type="ECO:0000313" key="3">
    <source>
        <dbReference type="EMBL" id="GIH79888.1"/>
    </source>
</evidence>
<accession>A0A8J3RXD9</accession>
<dbReference type="RefSeq" id="WP_203894333.1">
    <property type="nucleotide sequence ID" value="NZ_BOOH01000052.1"/>
</dbReference>
<dbReference type="AlphaFoldDB" id="A0A8J3RXD9"/>
<keyword evidence="4" id="KW-1185">Reference proteome</keyword>